<evidence type="ECO:0000313" key="9">
    <source>
        <dbReference type="Proteomes" id="UP000002745"/>
    </source>
</evidence>
<dbReference type="PANTHER" id="PTHR16557:SF2">
    <property type="entry name" value="NUCLEIC ACID DIOXYGENASE ALKBH1"/>
    <property type="match status" value="1"/>
</dbReference>
<keyword evidence="2" id="KW-0223">Dioxygenase</keyword>
<comment type="cofactor">
    <cofactor evidence="6">
        <name>Fe(2+)</name>
        <dbReference type="ChEBI" id="CHEBI:29033"/>
    </cofactor>
    <text evidence="6">Binds 1 Fe(2+) ion per subunit.</text>
</comment>
<feature type="domain" description="Fe2OG dioxygenase" evidence="7">
    <location>
        <begin position="97"/>
        <end position="198"/>
    </location>
</feature>
<dbReference type="InterPro" id="IPR005123">
    <property type="entry name" value="Oxoglu/Fe-dep_dioxygenase_dom"/>
</dbReference>
<dbReference type="GO" id="GO:0035513">
    <property type="term" value="P:oxidative RNA demethylation"/>
    <property type="evidence" value="ECO:0007669"/>
    <property type="project" value="TreeGrafter"/>
</dbReference>
<feature type="binding site" evidence="5">
    <location>
        <position position="145"/>
    </location>
    <ligand>
        <name>substrate</name>
    </ligand>
</feature>
<dbReference type="Pfam" id="PF13532">
    <property type="entry name" value="2OG-FeII_Oxy_2"/>
    <property type="match status" value="1"/>
</dbReference>
<accession>C6XII7</accession>
<organism evidence="8 9">
    <name type="scientific">Hirschia baltica (strain ATCC 49814 / DSM 5838 / IFAM 1418)</name>
    <dbReference type="NCBI Taxonomy" id="582402"/>
    <lineage>
        <taxon>Bacteria</taxon>
        <taxon>Pseudomonadati</taxon>
        <taxon>Pseudomonadota</taxon>
        <taxon>Alphaproteobacteria</taxon>
        <taxon>Hyphomonadales</taxon>
        <taxon>Hyphomonadaceae</taxon>
        <taxon>Hirschia</taxon>
    </lineage>
</organism>
<dbReference type="SUPFAM" id="SSF51197">
    <property type="entry name" value="Clavaminate synthase-like"/>
    <property type="match status" value="1"/>
</dbReference>
<dbReference type="HOGENOM" id="CLU_039677_1_0_5"/>
<evidence type="ECO:0000256" key="5">
    <source>
        <dbReference type="PIRSR" id="PIRSR604574-1"/>
    </source>
</evidence>
<feature type="binding site" evidence="5">
    <location>
        <position position="119"/>
    </location>
    <ligand>
        <name>substrate</name>
    </ligand>
</feature>
<keyword evidence="3" id="KW-0560">Oxidoreductase</keyword>
<dbReference type="Gene3D" id="2.60.120.590">
    <property type="entry name" value="Alpha-ketoglutarate-dependent dioxygenase AlkB-like"/>
    <property type="match status" value="1"/>
</dbReference>
<protein>
    <submittedName>
        <fullName evidence="8">2OG-Fe(II) oxygenase</fullName>
    </submittedName>
</protein>
<feature type="binding site" evidence="5">
    <location>
        <position position="57"/>
    </location>
    <ligand>
        <name>substrate</name>
    </ligand>
</feature>
<dbReference type="PANTHER" id="PTHR16557">
    <property type="entry name" value="ALKYLATED DNA REPAIR PROTEIN ALKB-RELATED"/>
    <property type="match status" value="1"/>
</dbReference>
<evidence type="ECO:0000313" key="8">
    <source>
        <dbReference type="EMBL" id="ACT60794.1"/>
    </source>
</evidence>
<dbReference type="Proteomes" id="UP000002745">
    <property type="component" value="Chromosome"/>
</dbReference>
<keyword evidence="9" id="KW-1185">Reference proteome</keyword>
<evidence type="ECO:0000259" key="7">
    <source>
        <dbReference type="PROSITE" id="PS51471"/>
    </source>
</evidence>
<dbReference type="GO" id="GO:0005737">
    <property type="term" value="C:cytoplasm"/>
    <property type="evidence" value="ECO:0007669"/>
    <property type="project" value="TreeGrafter"/>
</dbReference>
<dbReference type="GO" id="GO:0008198">
    <property type="term" value="F:ferrous iron binding"/>
    <property type="evidence" value="ECO:0007669"/>
    <property type="project" value="TreeGrafter"/>
</dbReference>
<evidence type="ECO:0000256" key="4">
    <source>
        <dbReference type="ARBA" id="ARBA00023004"/>
    </source>
</evidence>
<dbReference type="GO" id="GO:0035516">
    <property type="term" value="F:broad specificity oxidative DNA demethylase activity"/>
    <property type="evidence" value="ECO:0007669"/>
    <property type="project" value="TreeGrafter"/>
</dbReference>
<evidence type="ECO:0000256" key="3">
    <source>
        <dbReference type="ARBA" id="ARBA00023002"/>
    </source>
</evidence>
<dbReference type="OrthoDB" id="9796932at2"/>
<dbReference type="InterPro" id="IPR004574">
    <property type="entry name" value="Alkb"/>
</dbReference>
<dbReference type="AlphaFoldDB" id="C6XII7"/>
<feature type="binding site" evidence="6">
    <location>
        <position position="171"/>
    </location>
    <ligand>
        <name>Fe cation</name>
        <dbReference type="ChEBI" id="CHEBI:24875"/>
        <note>catalytic</note>
    </ligand>
</feature>
<feature type="binding site" evidence="5">
    <location>
        <begin position="64"/>
        <end position="66"/>
    </location>
    <ligand>
        <name>substrate</name>
    </ligand>
</feature>
<evidence type="ECO:0000256" key="2">
    <source>
        <dbReference type="ARBA" id="ARBA00022964"/>
    </source>
</evidence>
<feature type="binding site" evidence="6">
    <location>
        <position position="117"/>
    </location>
    <ligand>
        <name>Fe cation</name>
        <dbReference type="ChEBI" id="CHEBI:24875"/>
        <note>catalytic</note>
    </ligand>
</feature>
<evidence type="ECO:0000256" key="6">
    <source>
        <dbReference type="PIRSR" id="PIRSR604574-2"/>
    </source>
</evidence>
<dbReference type="PROSITE" id="PS51471">
    <property type="entry name" value="FE2OG_OXY"/>
    <property type="match status" value="1"/>
</dbReference>
<sequence length="199" mass="22636">MLDGFQFLPNYLDRQAQEDLVETTRNHMKNNHFYTPRMPRSNKPFTVKMTNFGELGWISDATGYRYDKQHPETKKPWPSIPRALMSIWESVSQYPKPPQACLVNYYDENAKMGLHCDGDEEDINAPVVSISLGDSARFRLGGLNRRDPTKSFKLNSGDVIILGGQARLAYHGIDRIYGGSSTLLKNGGRLNLTLRRIDI</sequence>
<keyword evidence="1 6" id="KW-0479">Metal-binding</keyword>
<dbReference type="GO" id="GO:0035515">
    <property type="term" value="F:oxidative RNA demethylase activity"/>
    <property type="evidence" value="ECO:0007669"/>
    <property type="project" value="TreeGrafter"/>
</dbReference>
<evidence type="ECO:0000256" key="1">
    <source>
        <dbReference type="ARBA" id="ARBA00022723"/>
    </source>
</evidence>
<dbReference type="RefSeq" id="WP_015828944.1">
    <property type="nucleotide sequence ID" value="NC_012982.1"/>
</dbReference>
<feature type="binding site" evidence="6">
    <location>
        <position position="115"/>
    </location>
    <ligand>
        <name>Fe cation</name>
        <dbReference type="ChEBI" id="CHEBI:24875"/>
        <note>catalytic</note>
    </ligand>
</feature>
<dbReference type="KEGG" id="hba:Hbal_3127"/>
<feature type="binding site" evidence="5">
    <location>
        <begin position="104"/>
        <end position="106"/>
    </location>
    <ligand>
        <name>2-oxoglutarate</name>
        <dbReference type="ChEBI" id="CHEBI:16810"/>
    </ligand>
</feature>
<dbReference type="InterPro" id="IPR037151">
    <property type="entry name" value="AlkB-like_sf"/>
</dbReference>
<name>C6XII7_HIRBI</name>
<dbReference type="InterPro" id="IPR027450">
    <property type="entry name" value="AlkB-like"/>
</dbReference>
<dbReference type="STRING" id="582402.Hbal_3127"/>
<reference evidence="9" key="1">
    <citation type="journal article" date="2011" name="J. Bacteriol.">
        <title>Genome sequences of eight morphologically diverse alphaproteobacteria.</title>
        <authorList>
            <consortium name="US DOE Joint Genome Institute"/>
            <person name="Brown P.J."/>
            <person name="Kysela D.T."/>
            <person name="Buechlein A."/>
            <person name="Hemmerich C."/>
            <person name="Brun Y.V."/>
        </authorList>
    </citation>
    <scope>NUCLEOTIDE SEQUENCE [LARGE SCALE GENOMIC DNA]</scope>
    <source>
        <strain evidence="9">ATCC 49814 / DSM 5838 / IFAM 1418</strain>
    </source>
</reference>
<gene>
    <name evidence="8" type="ordered locus">Hbal_3127</name>
</gene>
<dbReference type="EMBL" id="CP001678">
    <property type="protein sequence ID" value="ACT60794.1"/>
    <property type="molecule type" value="Genomic_DNA"/>
</dbReference>
<feature type="binding site" evidence="5">
    <location>
        <begin position="189"/>
        <end position="195"/>
    </location>
    <ligand>
        <name>2-oxoglutarate</name>
        <dbReference type="ChEBI" id="CHEBI:16810"/>
    </ligand>
</feature>
<keyword evidence="4 6" id="KW-0408">Iron</keyword>
<proteinExistence type="predicted"/>
<dbReference type="eggNOG" id="COG3145">
    <property type="taxonomic scope" value="Bacteria"/>
</dbReference>